<organism evidence="3 4">
    <name type="scientific">Durusdinium trenchii</name>
    <dbReference type="NCBI Taxonomy" id="1381693"/>
    <lineage>
        <taxon>Eukaryota</taxon>
        <taxon>Sar</taxon>
        <taxon>Alveolata</taxon>
        <taxon>Dinophyceae</taxon>
        <taxon>Suessiales</taxon>
        <taxon>Symbiodiniaceae</taxon>
        <taxon>Durusdinium</taxon>
    </lineage>
</organism>
<dbReference type="PANTHER" id="PTHR42964">
    <property type="entry name" value="ENOYL-COA HYDRATASE"/>
    <property type="match status" value="1"/>
</dbReference>
<evidence type="ECO:0000313" key="4">
    <source>
        <dbReference type="Proteomes" id="UP001642484"/>
    </source>
</evidence>
<feature type="region of interest" description="Disordered" evidence="2">
    <location>
        <begin position="353"/>
        <end position="372"/>
    </location>
</feature>
<dbReference type="InterPro" id="IPR001753">
    <property type="entry name" value="Enoyl-CoA_hydra/iso"/>
</dbReference>
<dbReference type="Gene3D" id="1.10.12.10">
    <property type="entry name" value="Lyase 2-enoyl-coa Hydratase, Chain A, domain 2"/>
    <property type="match status" value="1"/>
</dbReference>
<dbReference type="PANTHER" id="PTHR42964:SF1">
    <property type="entry name" value="POLYKETIDE BIOSYNTHESIS ENOYL-COA HYDRATASE PKSH-RELATED"/>
    <property type="match status" value="1"/>
</dbReference>
<dbReference type="EMBL" id="CAXAMN010011891">
    <property type="protein sequence ID" value="CAK9036512.1"/>
    <property type="molecule type" value="Genomic_DNA"/>
</dbReference>
<dbReference type="SUPFAM" id="SSF52096">
    <property type="entry name" value="ClpP/crotonase"/>
    <property type="match status" value="1"/>
</dbReference>
<accession>A0ABP0LCP0</accession>
<evidence type="ECO:0000256" key="2">
    <source>
        <dbReference type="SAM" id="MobiDB-lite"/>
    </source>
</evidence>
<name>A0ABP0LCP0_9DINO</name>
<comment type="similarity">
    <text evidence="1">Belongs to the enoyl-CoA hydratase/isomerase family.</text>
</comment>
<gene>
    <name evidence="3" type="ORF">CCMP2556_LOCUS20315</name>
</gene>
<dbReference type="CDD" id="cd06558">
    <property type="entry name" value="crotonase-like"/>
    <property type="match status" value="1"/>
</dbReference>
<dbReference type="Pfam" id="PF00378">
    <property type="entry name" value="ECH_1"/>
    <property type="match status" value="1"/>
</dbReference>
<evidence type="ECO:0000313" key="3">
    <source>
        <dbReference type="EMBL" id="CAK9036512.1"/>
    </source>
</evidence>
<keyword evidence="4" id="KW-1185">Reference proteome</keyword>
<evidence type="ECO:0000256" key="1">
    <source>
        <dbReference type="ARBA" id="ARBA00005254"/>
    </source>
</evidence>
<comment type="caution">
    <text evidence="3">The sequence shown here is derived from an EMBL/GenBank/DDBJ whole genome shotgun (WGS) entry which is preliminary data.</text>
</comment>
<dbReference type="Gene3D" id="3.90.226.10">
    <property type="entry name" value="2-enoyl-CoA Hydratase, Chain A, domain 1"/>
    <property type="match status" value="1"/>
</dbReference>
<dbReference type="InterPro" id="IPR051683">
    <property type="entry name" value="Enoyl-CoA_Hydratase/Isomerase"/>
</dbReference>
<dbReference type="Proteomes" id="UP001642484">
    <property type="component" value="Unassembled WGS sequence"/>
</dbReference>
<sequence>MASRLEIVDHVATITLCREKERNSLDSKLLSSLGSQLTTCMKDESVHVIVLTNLGNTFSAGANLKSAQETCEYSLVDIFNLMQQGPKVIIGKINGHCTGGGVGLAAACDLSVIRDDVQVICLPKMTRGKAAEMMLCGLKVSGQQAAEAGLFTAARSAEQMDGQVEEWVDQIRHGGPNALGATKSLIYRVPGMAPAEAFQWTQELSMQLFTGPEARDGIMAFASKKKVPALAIGQEPVVLARQKCGSCAARAEAARWRELAEQRGEELADLRARLAPPKDPGALAAIQAPEGQSPPVKVRLSRKLGKAGHPQYFDIFSPQALAMPIPDCKICEDVDANLELVVRIRGAPAVSTYLPSSTELPGPQRQESRAGQWSDPCAVAAVIRQYGRYNLVQSRPHTSGFVRSNAHGQRLARAWSQSDLSQLSILERNTRQMLEKATNSMRLPFLEEDCLRTLSIPMKTRDLSDCKKKSRSTAMLDVAGFGLQLDDEEEKGEEPPVEEAIEQLKRLAAQATDPKMSLAISGIVGELQAGVCTVRFYADGSIGRFVTLHALRLLRPEDDHVLMQVGRWRPRNGFLPSCGFPGSKRPSAKDFNSYIDFLIRELSGVLGPQLVRKTGTAADIFKEESSQFGTMTTYRRMLQLATLQPRDRKSLKLDPSVQQLHQLGPPCVIQGVPLSNCTVTVVLRSHLEAEVYSWIPAALVDRLDESKEVKKELKNWAMRFSEQICSEGLRPGEKAPSARNPLSATMAAR</sequence>
<feature type="region of interest" description="Disordered" evidence="2">
    <location>
        <begin position="729"/>
        <end position="749"/>
    </location>
</feature>
<dbReference type="InterPro" id="IPR014748">
    <property type="entry name" value="Enoyl-CoA_hydra_C"/>
</dbReference>
<dbReference type="InterPro" id="IPR029045">
    <property type="entry name" value="ClpP/crotonase-like_dom_sf"/>
</dbReference>
<protein>
    <submittedName>
        <fullName evidence="3">Uncharacterized protein</fullName>
    </submittedName>
</protein>
<reference evidence="3 4" key="1">
    <citation type="submission" date="2024-02" db="EMBL/GenBank/DDBJ databases">
        <authorList>
            <person name="Chen Y."/>
            <person name="Shah S."/>
            <person name="Dougan E. K."/>
            <person name="Thang M."/>
            <person name="Chan C."/>
        </authorList>
    </citation>
    <scope>NUCLEOTIDE SEQUENCE [LARGE SCALE GENOMIC DNA]</scope>
</reference>
<proteinExistence type="inferred from homology"/>